<name>A0AAW7Y660_9GAMM</name>
<dbReference type="PANTHER" id="PTHR43130">
    <property type="entry name" value="ARAC-FAMILY TRANSCRIPTIONAL REGULATOR"/>
    <property type="match status" value="1"/>
</dbReference>
<dbReference type="Pfam" id="PF01965">
    <property type="entry name" value="DJ-1_PfpI"/>
    <property type="match status" value="1"/>
</dbReference>
<reference evidence="5" key="1">
    <citation type="submission" date="2023-07" db="EMBL/GenBank/DDBJ databases">
        <title>Genome content predicts the carbon catabolic preferences of heterotrophic bacteria.</title>
        <authorList>
            <person name="Gralka M."/>
        </authorList>
    </citation>
    <scope>NUCLEOTIDE SEQUENCE</scope>
    <source>
        <strain evidence="5">G2M05</strain>
    </source>
</reference>
<dbReference type="GO" id="GO:0003700">
    <property type="term" value="F:DNA-binding transcription factor activity"/>
    <property type="evidence" value="ECO:0007669"/>
    <property type="project" value="InterPro"/>
</dbReference>
<dbReference type="Gene3D" id="3.40.50.880">
    <property type="match status" value="1"/>
</dbReference>
<organism evidence="5 6">
    <name type="scientific">Photobacterium sanguinicancri</name>
    <dbReference type="NCBI Taxonomy" id="875932"/>
    <lineage>
        <taxon>Bacteria</taxon>
        <taxon>Pseudomonadati</taxon>
        <taxon>Pseudomonadota</taxon>
        <taxon>Gammaproteobacteria</taxon>
        <taxon>Vibrionales</taxon>
        <taxon>Vibrionaceae</taxon>
        <taxon>Photobacterium</taxon>
    </lineage>
</organism>
<dbReference type="Gene3D" id="1.10.10.60">
    <property type="entry name" value="Homeodomain-like"/>
    <property type="match status" value="2"/>
</dbReference>
<dbReference type="SMART" id="SM00342">
    <property type="entry name" value="HTH_ARAC"/>
    <property type="match status" value="1"/>
</dbReference>
<dbReference type="InterPro" id="IPR018062">
    <property type="entry name" value="HTH_AraC-typ_CS"/>
</dbReference>
<evidence type="ECO:0000313" key="6">
    <source>
        <dbReference type="Proteomes" id="UP001170624"/>
    </source>
</evidence>
<evidence type="ECO:0000313" key="5">
    <source>
        <dbReference type="EMBL" id="MDO6542110.1"/>
    </source>
</evidence>
<dbReference type="InterPro" id="IPR052158">
    <property type="entry name" value="INH-QAR"/>
</dbReference>
<accession>A0AAW7Y660</accession>
<keyword evidence="2" id="KW-0238">DNA-binding</keyword>
<dbReference type="InterPro" id="IPR020449">
    <property type="entry name" value="Tscrpt_reg_AraC-type_HTH"/>
</dbReference>
<sequence length="329" mass="37634">MIIQHEPLSITVLLFEGMPTTAISGPIEMLTVASSLAGIPQPKVNFVSSTGSKVQALGGLTLTCNQHWREVEHCDILLIGACGNPEHNVFVLPQEMNQWLKKLIRRTSFVYSLCTGAFLLAELGVLNRKSATTHWVYADMFRKRYPEVKLMSQLSITHEGPYICTSSVKDYFPATMMIIDNLFGSAHREKCEQFMSGEVSTIQQISKTSFNQFRQHSDELIHSLQDWMHKEDPAKLSVVRCAEKSFLSERQMKRRFKAATSETPMNYIQRIRIVFARDKLGTTKVNVDQICQQVGYSDTNYFRMLFKKFYDITPTQYRKKNQVYSASEA</sequence>
<evidence type="ECO:0000256" key="2">
    <source>
        <dbReference type="ARBA" id="ARBA00023125"/>
    </source>
</evidence>
<dbReference type="SUPFAM" id="SSF46689">
    <property type="entry name" value="Homeodomain-like"/>
    <property type="match status" value="1"/>
</dbReference>
<dbReference type="InterPro" id="IPR002818">
    <property type="entry name" value="DJ-1/PfpI"/>
</dbReference>
<dbReference type="Proteomes" id="UP001170624">
    <property type="component" value="Unassembled WGS sequence"/>
</dbReference>
<proteinExistence type="predicted"/>
<dbReference type="GO" id="GO:0043565">
    <property type="term" value="F:sequence-specific DNA binding"/>
    <property type="evidence" value="ECO:0007669"/>
    <property type="project" value="InterPro"/>
</dbReference>
<dbReference type="AlphaFoldDB" id="A0AAW7Y660"/>
<evidence type="ECO:0000256" key="1">
    <source>
        <dbReference type="ARBA" id="ARBA00023015"/>
    </source>
</evidence>
<dbReference type="InterPro" id="IPR009057">
    <property type="entry name" value="Homeodomain-like_sf"/>
</dbReference>
<dbReference type="PROSITE" id="PS00041">
    <property type="entry name" value="HTH_ARAC_FAMILY_1"/>
    <property type="match status" value="1"/>
</dbReference>
<comment type="caution">
    <text evidence="5">The sequence shown here is derived from an EMBL/GenBank/DDBJ whole genome shotgun (WGS) entry which is preliminary data.</text>
</comment>
<dbReference type="PROSITE" id="PS01124">
    <property type="entry name" value="HTH_ARAC_FAMILY_2"/>
    <property type="match status" value="1"/>
</dbReference>
<dbReference type="Pfam" id="PF12833">
    <property type="entry name" value="HTH_18"/>
    <property type="match status" value="1"/>
</dbReference>
<keyword evidence="1" id="KW-0805">Transcription regulation</keyword>
<dbReference type="InterPro" id="IPR029062">
    <property type="entry name" value="Class_I_gatase-like"/>
</dbReference>
<dbReference type="RefSeq" id="WP_303498692.1">
    <property type="nucleotide sequence ID" value="NZ_JAUOPU010000004.1"/>
</dbReference>
<dbReference type="EMBL" id="JAUOPU010000004">
    <property type="protein sequence ID" value="MDO6542110.1"/>
    <property type="molecule type" value="Genomic_DNA"/>
</dbReference>
<dbReference type="PRINTS" id="PR00032">
    <property type="entry name" value="HTHARAC"/>
</dbReference>
<keyword evidence="3" id="KW-0804">Transcription</keyword>
<evidence type="ECO:0000256" key="3">
    <source>
        <dbReference type="ARBA" id="ARBA00023163"/>
    </source>
</evidence>
<protein>
    <submittedName>
        <fullName evidence="5">Helix-turn-helix domain-containing protein</fullName>
    </submittedName>
</protein>
<dbReference type="InterPro" id="IPR018060">
    <property type="entry name" value="HTH_AraC"/>
</dbReference>
<dbReference type="PANTHER" id="PTHR43130:SF11">
    <property type="entry name" value="TRANSCRIPTIONAL REGULATORY PROTEIN"/>
    <property type="match status" value="1"/>
</dbReference>
<feature type="domain" description="HTH araC/xylS-type" evidence="4">
    <location>
        <begin position="218"/>
        <end position="320"/>
    </location>
</feature>
<gene>
    <name evidence="5" type="ORF">Q4568_06180</name>
</gene>
<dbReference type="SUPFAM" id="SSF52317">
    <property type="entry name" value="Class I glutamine amidotransferase-like"/>
    <property type="match status" value="1"/>
</dbReference>
<evidence type="ECO:0000259" key="4">
    <source>
        <dbReference type="PROSITE" id="PS01124"/>
    </source>
</evidence>